<dbReference type="Proteomes" id="UP000078390">
    <property type="component" value="Unassembled WGS sequence"/>
</dbReference>
<sequence>MKAISREELNQVMAYYFKASFTTRSEEADKEEWSRILQEVEATEEELSTPEWQEALKYLAEH</sequence>
<keyword evidence="2" id="KW-1185">Reference proteome</keyword>
<organism evidence="1 2">
    <name type="scientific">Thermosulfurimonas dismutans</name>
    <dbReference type="NCBI Taxonomy" id="999894"/>
    <lineage>
        <taxon>Bacteria</taxon>
        <taxon>Pseudomonadati</taxon>
        <taxon>Thermodesulfobacteriota</taxon>
        <taxon>Thermodesulfobacteria</taxon>
        <taxon>Thermodesulfobacteriales</taxon>
        <taxon>Thermodesulfobacteriaceae</taxon>
        <taxon>Thermosulfurimonas</taxon>
    </lineage>
</organism>
<protein>
    <submittedName>
        <fullName evidence="1">Uncharacterized protein</fullName>
    </submittedName>
</protein>
<reference evidence="1 2" key="1">
    <citation type="submission" date="2016-04" db="EMBL/GenBank/DDBJ databases">
        <title>Genome analysis of Thermosulfurimonas dismutans, the first thermophilic sulfur-disproportionating bacterium of the phylum Thermodesulfobacteria.</title>
        <authorList>
            <person name="Mardanov A.V."/>
            <person name="Beletsky A.V."/>
            <person name="Kadnikov V.V."/>
            <person name="Slobodkin A.I."/>
            <person name="Ravin N.V."/>
        </authorList>
    </citation>
    <scope>NUCLEOTIDE SEQUENCE [LARGE SCALE GENOMIC DNA]</scope>
    <source>
        <strain evidence="1 2">S95</strain>
    </source>
</reference>
<evidence type="ECO:0000313" key="2">
    <source>
        <dbReference type="Proteomes" id="UP000078390"/>
    </source>
</evidence>
<evidence type="ECO:0000313" key="1">
    <source>
        <dbReference type="EMBL" id="OAQ20337.1"/>
    </source>
</evidence>
<dbReference type="RefSeq" id="WP_068670981.1">
    <property type="nucleotide sequence ID" value="NZ_LWLG01000012.1"/>
</dbReference>
<gene>
    <name evidence="1" type="ORF">TDIS_1532</name>
</gene>
<comment type="caution">
    <text evidence="1">The sequence shown here is derived from an EMBL/GenBank/DDBJ whole genome shotgun (WGS) entry which is preliminary data.</text>
</comment>
<dbReference type="STRING" id="999894.TDIS_1532"/>
<accession>A0A179D2Q0</accession>
<proteinExistence type="predicted"/>
<dbReference type="EMBL" id="LWLG01000012">
    <property type="protein sequence ID" value="OAQ20337.1"/>
    <property type="molecule type" value="Genomic_DNA"/>
</dbReference>
<name>A0A179D2Q0_9BACT</name>
<dbReference type="AlphaFoldDB" id="A0A179D2Q0"/>